<organism evidence="2 3">
    <name type="scientific">Candidatus Kaiserbacteria bacterium RIFCSPHIGHO2_01_FULL_54_36</name>
    <dbReference type="NCBI Taxonomy" id="1798482"/>
    <lineage>
        <taxon>Bacteria</taxon>
        <taxon>Candidatus Kaiseribacteriota</taxon>
    </lineage>
</organism>
<name>A0A1F6CMD1_9BACT</name>
<dbReference type="SUPFAM" id="SSF50494">
    <property type="entry name" value="Trypsin-like serine proteases"/>
    <property type="match status" value="1"/>
</dbReference>
<protein>
    <recommendedName>
        <fullName evidence="4">Serine protease</fullName>
    </recommendedName>
</protein>
<comment type="caution">
    <text evidence="2">The sequence shown here is derived from an EMBL/GenBank/DDBJ whole genome shotgun (WGS) entry which is preliminary data.</text>
</comment>
<dbReference type="EMBL" id="MFKV01000016">
    <property type="protein sequence ID" value="OGG50217.1"/>
    <property type="molecule type" value="Genomic_DNA"/>
</dbReference>
<accession>A0A1F6CMD1</accession>
<keyword evidence="1" id="KW-0472">Membrane</keyword>
<dbReference type="Pfam" id="PF13365">
    <property type="entry name" value="Trypsin_2"/>
    <property type="match status" value="1"/>
</dbReference>
<dbReference type="InterPro" id="IPR009003">
    <property type="entry name" value="Peptidase_S1_PA"/>
</dbReference>
<gene>
    <name evidence="2" type="ORF">A2763_04535</name>
</gene>
<evidence type="ECO:0000313" key="2">
    <source>
        <dbReference type="EMBL" id="OGG50217.1"/>
    </source>
</evidence>
<keyword evidence="1" id="KW-1133">Transmembrane helix</keyword>
<keyword evidence="1" id="KW-0812">Transmembrane</keyword>
<dbReference type="STRING" id="1798482.A2763_04535"/>
<evidence type="ECO:0000256" key="1">
    <source>
        <dbReference type="SAM" id="Phobius"/>
    </source>
</evidence>
<dbReference type="AlphaFoldDB" id="A0A1F6CMD1"/>
<sequence length="424" mass="45006">MPARSVNEGGRSKKHTPNLFFAETQKKAYIRDMLGRFTTPLAYLGAIALIAAGFYILVNRGASAPQAQLPPADNIEQVAAADLSFQAPPPPVDATTTAPVASPKKAQATTTVQAVAEAPPAEKPIVQQQAGNEVFRTKDPYPFPPASFEGIDSSARAALVNILCSPRAGSTLSPISGSGVLIDPRGVILTNAHVAQYVLLSQSPQINLTCTIRSGAPAAARWKAEMLYIPSVWVEAHAHEVADARPVGTGEHDYALLRITHSLDGVPLGTLPFLPIDTREGIGFKGDKVLALSYPAEFLGAAAQFNLYPAASVTTVGQLMTFFERSIDMLSLGGIVEAQSGSSGGAVINAWGRLIALISTTSEGETTAARDLRAVTLSYISRDLAAQTLFDLPMILGGDVQAQALDFNTYVSPRLIERYLKEIR</sequence>
<reference evidence="2 3" key="1">
    <citation type="journal article" date="2016" name="Nat. Commun.">
        <title>Thousands of microbial genomes shed light on interconnected biogeochemical processes in an aquifer system.</title>
        <authorList>
            <person name="Anantharaman K."/>
            <person name="Brown C.T."/>
            <person name="Hug L.A."/>
            <person name="Sharon I."/>
            <person name="Castelle C.J."/>
            <person name="Probst A.J."/>
            <person name="Thomas B.C."/>
            <person name="Singh A."/>
            <person name="Wilkins M.J."/>
            <person name="Karaoz U."/>
            <person name="Brodie E.L."/>
            <person name="Williams K.H."/>
            <person name="Hubbard S.S."/>
            <person name="Banfield J.F."/>
        </authorList>
    </citation>
    <scope>NUCLEOTIDE SEQUENCE [LARGE SCALE GENOMIC DNA]</scope>
</reference>
<dbReference type="Proteomes" id="UP000178370">
    <property type="component" value="Unassembled WGS sequence"/>
</dbReference>
<feature type="transmembrane region" description="Helical" evidence="1">
    <location>
        <begin position="41"/>
        <end position="58"/>
    </location>
</feature>
<evidence type="ECO:0008006" key="4">
    <source>
        <dbReference type="Google" id="ProtNLM"/>
    </source>
</evidence>
<evidence type="ECO:0000313" key="3">
    <source>
        <dbReference type="Proteomes" id="UP000178370"/>
    </source>
</evidence>
<proteinExistence type="predicted"/>
<dbReference type="Gene3D" id="2.40.10.120">
    <property type="match status" value="1"/>
</dbReference>